<dbReference type="GO" id="GO:0046872">
    <property type="term" value="F:metal ion binding"/>
    <property type="evidence" value="ECO:0007669"/>
    <property type="project" value="UniProtKB-KW"/>
</dbReference>
<dbReference type="SUPFAM" id="SSF54593">
    <property type="entry name" value="Glyoxalase/Bleomycin resistance protein/Dihydroxybiphenyl dioxygenase"/>
    <property type="match status" value="1"/>
</dbReference>
<dbReference type="InterPro" id="IPR037523">
    <property type="entry name" value="VOC_core"/>
</dbReference>
<dbReference type="InterPro" id="IPR017515">
    <property type="entry name" value="MeMalonyl-CoA_epimerase"/>
</dbReference>
<keyword evidence="2" id="KW-0479">Metal-binding</keyword>
<dbReference type="Gene3D" id="3.10.180.10">
    <property type="entry name" value="2,3-Dihydroxybiphenyl 1,2-Dioxygenase, domain 1"/>
    <property type="match status" value="1"/>
</dbReference>
<protein>
    <submittedName>
        <fullName evidence="4">Methylmalonyl-CoA epimerase</fullName>
    </submittedName>
</protein>
<comment type="similarity">
    <text evidence="1">Belongs to the methylmalonyl-CoA epimerase family.</text>
</comment>
<proteinExistence type="inferred from homology"/>
<gene>
    <name evidence="4" type="primary">mce</name>
    <name evidence="4" type="ORF">COW36_04600</name>
</gene>
<name>A0A2M7G9D7_9BACT</name>
<dbReference type="PANTHER" id="PTHR43048">
    <property type="entry name" value="METHYLMALONYL-COA EPIMERASE"/>
    <property type="match status" value="1"/>
</dbReference>
<dbReference type="InterPro" id="IPR029068">
    <property type="entry name" value="Glyas_Bleomycin-R_OHBP_Dase"/>
</dbReference>
<comment type="caution">
    <text evidence="4">The sequence shown here is derived from an EMBL/GenBank/DDBJ whole genome shotgun (WGS) entry which is preliminary data.</text>
</comment>
<feature type="domain" description="VOC" evidence="3">
    <location>
        <begin position="5"/>
        <end position="133"/>
    </location>
</feature>
<dbReference type="GO" id="GO:0046491">
    <property type="term" value="P:L-methylmalonyl-CoA metabolic process"/>
    <property type="evidence" value="ECO:0007669"/>
    <property type="project" value="TreeGrafter"/>
</dbReference>
<sequence length="139" mass="15203">MQGFRLDHIGVAVKSLEQALPFWQSLMGLEVLKSEEVPTEKVKVAFLNTGECHLELLEPTSDESPIAKALEKRGPGIHHVCLKVQGLPELLEKLEAAGVQLIDKVPKPGANHKRIAFVHPKATGGILLELSEDMPETKS</sequence>
<dbReference type="GO" id="GO:0004493">
    <property type="term" value="F:methylmalonyl-CoA epimerase activity"/>
    <property type="evidence" value="ECO:0007669"/>
    <property type="project" value="TreeGrafter"/>
</dbReference>
<evidence type="ECO:0000259" key="3">
    <source>
        <dbReference type="PROSITE" id="PS51819"/>
    </source>
</evidence>
<dbReference type="NCBIfam" id="TIGR03081">
    <property type="entry name" value="metmalonyl_epim"/>
    <property type="match status" value="1"/>
</dbReference>
<evidence type="ECO:0000313" key="4">
    <source>
        <dbReference type="EMBL" id="PIW18726.1"/>
    </source>
</evidence>
<dbReference type="AlphaFoldDB" id="A0A2M7G9D7"/>
<dbReference type="Proteomes" id="UP000231019">
    <property type="component" value="Unassembled WGS sequence"/>
</dbReference>
<dbReference type="EMBL" id="PFFQ01000012">
    <property type="protein sequence ID" value="PIW18726.1"/>
    <property type="molecule type" value="Genomic_DNA"/>
</dbReference>
<dbReference type="Pfam" id="PF13669">
    <property type="entry name" value="Glyoxalase_4"/>
    <property type="match status" value="1"/>
</dbReference>
<dbReference type="PANTHER" id="PTHR43048:SF3">
    <property type="entry name" value="METHYLMALONYL-COA EPIMERASE, MITOCHONDRIAL"/>
    <property type="match status" value="1"/>
</dbReference>
<evidence type="ECO:0000256" key="1">
    <source>
        <dbReference type="ARBA" id="ARBA00009308"/>
    </source>
</evidence>
<reference evidence="4 5" key="1">
    <citation type="submission" date="2017-09" db="EMBL/GenBank/DDBJ databases">
        <title>Depth-based differentiation of microbial function through sediment-hosted aquifers and enrichment of novel symbionts in the deep terrestrial subsurface.</title>
        <authorList>
            <person name="Probst A.J."/>
            <person name="Ladd B."/>
            <person name="Jarett J.K."/>
            <person name="Geller-Mcgrath D.E."/>
            <person name="Sieber C.M."/>
            <person name="Emerson J.B."/>
            <person name="Anantharaman K."/>
            <person name="Thomas B.C."/>
            <person name="Malmstrom R."/>
            <person name="Stieglmeier M."/>
            <person name="Klingl A."/>
            <person name="Woyke T."/>
            <person name="Ryan C.M."/>
            <person name="Banfield J.F."/>
        </authorList>
    </citation>
    <scope>NUCLEOTIDE SEQUENCE [LARGE SCALE GENOMIC DNA]</scope>
    <source>
        <strain evidence="4">CG17_big_fil_post_rev_8_21_14_2_50_48_46</strain>
    </source>
</reference>
<accession>A0A2M7G9D7</accession>
<dbReference type="PROSITE" id="PS51819">
    <property type="entry name" value="VOC"/>
    <property type="match status" value="1"/>
</dbReference>
<evidence type="ECO:0000256" key="2">
    <source>
        <dbReference type="ARBA" id="ARBA00022723"/>
    </source>
</evidence>
<dbReference type="InterPro" id="IPR051785">
    <property type="entry name" value="MMCE/EMCE_epimerase"/>
</dbReference>
<evidence type="ECO:0000313" key="5">
    <source>
        <dbReference type="Proteomes" id="UP000231019"/>
    </source>
</evidence>
<organism evidence="4 5">
    <name type="scientific">bacterium (Candidatus Blackallbacteria) CG17_big_fil_post_rev_8_21_14_2_50_48_46</name>
    <dbReference type="NCBI Taxonomy" id="2014261"/>
    <lineage>
        <taxon>Bacteria</taxon>
        <taxon>Candidatus Blackallbacteria</taxon>
    </lineage>
</organism>
<dbReference type="CDD" id="cd07249">
    <property type="entry name" value="MMCE"/>
    <property type="match status" value="1"/>
</dbReference>